<gene>
    <name evidence="1" type="ORF">CPSG_08893</name>
</gene>
<organism evidence="2">
    <name type="scientific">Coccidioides posadasii (strain RMSCC 757 / Silveira)</name>
    <name type="common">Valley fever fungus</name>
    <dbReference type="NCBI Taxonomy" id="443226"/>
    <lineage>
        <taxon>Eukaryota</taxon>
        <taxon>Fungi</taxon>
        <taxon>Dikarya</taxon>
        <taxon>Ascomycota</taxon>
        <taxon>Pezizomycotina</taxon>
        <taxon>Eurotiomycetes</taxon>
        <taxon>Eurotiomycetidae</taxon>
        <taxon>Onygenales</taxon>
        <taxon>Onygenaceae</taxon>
        <taxon>Coccidioides</taxon>
    </lineage>
</organism>
<sequence length="59" mass="6969">MQGHHKRLIRHPPHVEYNVWPGFREYLLVWPDSLMICMTCTSGQFQWYIGIFNGVSSTC</sequence>
<dbReference type="Proteomes" id="UP000002497">
    <property type="component" value="Unassembled WGS sequence"/>
</dbReference>
<name>E9DGE4_COCPS</name>
<protein>
    <submittedName>
        <fullName evidence="1">Uncharacterized protein</fullName>
    </submittedName>
</protein>
<accession>E9DGE4</accession>
<reference evidence="2" key="2">
    <citation type="submission" date="2010-03" db="EMBL/GenBank/DDBJ databases">
        <title>The genome sequence of Coccidioides posadasii strain Silveira.</title>
        <authorList>
            <consortium name="The Broad Institute Genome Sequencing Center for Infectious Disease"/>
            <person name="Neafsey D."/>
            <person name="Orbach M."/>
            <person name="Henn M.R."/>
            <person name="Cole G.T."/>
            <person name="Galgiani J."/>
            <person name="Gardner M.J."/>
            <person name="Kirkland T.N."/>
            <person name="Taylor J.W."/>
            <person name="Young S.K."/>
            <person name="Zeng Q."/>
            <person name="Koehrsen M."/>
            <person name="Alvarado L."/>
            <person name="Berlin A."/>
            <person name="Borenstein D."/>
            <person name="Chapman S.B."/>
            <person name="Chen Z."/>
            <person name="Engels R."/>
            <person name="Freedman E."/>
            <person name="Gellesch M."/>
            <person name="Goldberg J."/>
            <person name="Griggs A."/>
            <person name="Gujja S."/>
            <person name="Heilman E."/>
            <person name="Heiman D."/>
            <person name="Howarth C."/>
            <person name="Jen D."/>
            <person name="Larson L."/>
            <person name="Mehta T."/>
            <person name="Neiman D."/>
            <person name="Park D."/>
            <person name="Pearson M."/>
            <person name="Richards J."/>
            <person name="Roberts A."/>
            <person name="Saif S."/>
            <person name="Shea T."/>
            <person name="Shenoy N."/>
            <person name="Sisk P."/>
            <person name="Stolte C."/>
            <person name="Sykes S."/>
            <person name="Walk T."/>
            <person name="White J."/>
            <person name="Yandava C."/>
            <person name="Haas B."/>
            <person name="Nusbaum C."/>
            <person name="Birren B."/>
        </authorList>
    </citation>
    <scope>NUCLEOTIDE SEQUENCE [LARGE SCALE GENOMIC DNA]</scope>
    <source>
        <strain evidence="2">RMSCC 757 / Silveira</strain>
    </source>
</reference>
<dbReference type="HOGENOM" id="CLU_2960598_0_0_1"/>
<dbReference type="VEuPathDB" id="FungiDB:CPSG_08893"/>
<dbReference type="AlphaFoldDB" id="E9DGE4"/>
<proteinExistence type="predicted"/>
<evidence type="ECO:0000313" key="2">
    <source>
        <dbReference type="Proteomes" id="UP000002497"/>
    </source>
</evidence>
<keyword evidence="2" id="KW-1185">Reference proteome</keyword>
<reference evidence="2" key="1">
    <citation type="journal article" date="2010" name="Genome Res.">
        <title>Population genomic sequencing of Coccidioides fungi reveals recent hybridization and transposon control.</title>
        <authorList>
            <person name="Neafsey D.E."/>
            <person name="Barker B.M."/>
            <person name="Sharpton T.J."/>
            <person name="Stajich J.E."/>
            <person name="Park D.J."/>
            <person name="Whiston E."/>
            <person name="Hung C.-Y."/>
            <person name="McMahan C."/>
            <person name="White J."/>
            <person name="Sykes S."/>
            <person name="Heiman D."/>
            <person name="Young S."/>
            <person name="Zeng Q."/>
            <person name="Abouelleil A."/>
            <person name="Aftuck L."/>
            <person name="Bessette D."/>
            <person name="Brown A."/>
            <person name="FitzGerald M."/>
            <person name="Lui A."/>
            <person name="Macdonald J.P."/>
            <person name="Priest M."/>
            <person name="Orbach M.J."/>
            <person name="Galgiani J.N."/>
            <person name="Kirkland T.N."/>
            <person name="Cole G.T."/>
            <person name="Birren B.W."/>
            <person name="Henn M.R."/>
            <person name="Taylor J.W."/>
            <person name="Rounsley S.D."/>
        </authorList>
    </citation>
    <scope>NUCLEOTIDE SEQUENCE [LARGE SCALE GENOMIC DNA]</scope>
    <source>
        <strain evidence="2">RMSCC 757 / Silveira</strain>
    </source>
</reference>
<dbReference type="EMBL" id="GL636505">
    <property type="protein sequence ID" value="EFW14635.1"/>
    <property type="molecule type" value="Genomic_DNA"/>
</dbReference>
<evidence type="ECO:0000313" key="1">
    <source>
        <dbReference type="EMBL" id="EFW14635.1"/>
    </source>
</evidence>